<keyword evidence="2" id="KW-1185">Reference proteome</keyword>
<evidence type="ECO:0000313" key="2">
    <source>
        <dbReference type="Proteomes" id="UP001487740"/>
    </source>
</evidence>
<dbReference type="EMBL" id="JARAKH010000039">
    <property type="protein sequence ID" value="KAK8381805.1"/>
    <property type="molecule type" value="Genomic_DNA"/>
</dbReference>
<accession>A0AAW0T2N7</accession>
<sequence>MLTETLFGDGPISICSATLYWQPIRLAISIARQEETFYSRTKPSQRRHLRPSAAKTQIITHITNFRFSEGLAVTSPSTHHSVINSITQLEEQVNQSTGAGL</sequence>
<organism evidence="1 2">
    <name type="scientific">Scylla paramamosain</name>
    <name type="common">Mud crab</name>
    <dbReference type="NCBI Taxonomy" id="85552"/>
    <lineage>
        <taxon>Eukaryota</taxon>
        <taxon>Metazoa</taxon>
        <taxon>Ecdysozoa</taxon>
        <taxon>Arthropoda</taxon>
        <taxon>Crustacea</taxon>
        <taxon>Multicrustacea</taxon>
        <taxon>Malacostraca</taxon>
        <taxon>Eumalacostraca</taxon>
        <taxon>Eucarida</taxon>
        <taxon>Decapoda</taxon>
        <taxon>Pleocyemata</taxon>
        <taxon>Brachyura</taxon>
        <taxon>Eubrachyura</taxon>
        <taxon>Portunoidea</taxon>
        <taxon>Portunidae</taxon>
        <taxon>Portuninae</taxon>
        <taxon>Scylla</taxon>
    </lineage>
</organism>
<name>A0AAW0T2N7_SCYPA</name>
<comment type="caution">
    <text evidence="1">The sequence shown here is derived from an EMBL/GenBank/DDBJ whole genome shotgun (WGS) entry which is preliminary data.</text>
</comment>
<reference evidence="1 2" key="1">
    <citation type="submission" date="2023-03" db="EMBL/GenBank/DDBJ databases">
        <title>High-quality genome of Scylla paramamosain provides insights in environmental adaptation.</title>
        <authorList>
            <person name="Zhang L."/>
        </authorList>
    </citation>
    <scope>NUCLEOTIDE SEQUENCE [LARGE SCALE GENOMIC DNA]</scope>
    <source>
        <strain evidence="1">LZ_2023a</strain>
        <tissue evidence="1">Muscle</tissue>
    </source>
</reference>
<protein>
    <submittedName>
        <fullName evidence="1">Uncharacterized protein</fullName>
    </submittedName>
</protein>
<dbReference type="Proteomes" id="UP001487740">
    <property type="component" value="Unassembled WGS sequence"/>
</dbReference>
<dbReference type="AlphaFoldDB" id="A0AAW0T2N7"/>
<gene>
    <name evidence="1" type="ORF">O3P69_015075</name>
</gene>
<evidence type="ECO:0000313" key="1">
    <source>
        <dbReference type="EMBL" id="KAK8381805.1"/>
    </source>
</evidence>
<proteinExistence type="predicted"/>